<gene>
    <name evidence="2" type="ORF">SAMN05421833_13251</name>
</gene>
<organism evidence="2 3">
    <name type="scientific">Microbispora rosea</name>
    <dbReference type="NCBI Taxonomy" id="58117"/>
    <lineage>
        <taxon>Bacteria</taxon>
        <taxon>Bacillati</taxon>
        <taxon>Actinomycetota</taxon>
        <taxon>Actinomycetes</taxon>
        <taxon>Streptosporangiales</taxon>
        <taxon>Streptosporangiaceae</taxon>
        <taxon>Microbispora</taxon>
    </lineage>
</organism>
<protein>
    <submittedName>
        <fullName evidence="2">Uncharacterized protein</fullName>
    </submittedName>
</protein>
<dbReference type="AlphaFoldDB" id="A0A1N7GTB1"/>
<keyword evidence="3" id="KW-1185">Reference proteome</keyword>
<dbReference type="Proteomes" id="UP000186096">
    <property type="component" value="Unassembled WGS sequence"/>
</dbReference>
<proteinExistence type="predicted"/>
<name>A0A1N7GTB1_9ACTN</name>
<dbReference type="EMBL" id="FTNI01000032">
    <property type="protein sequence ID" value="SIS15794.1"/>
    <property type="molecule type" value="Genomic_DNA"/>
</dbReference>
<accession>A0A1N7GTB1</accession>
<evidence type="ECO:0000313" key="2">
    <source>
        <dbReference type="EMBL" id="SIS15794.1"/>
    </source>
</evidence>
<feature type="region of interest" description="Disordered" evidence="1">
    <location>
        <begin position="1"/>
        <end position="31"/>
    </location>
</feature>
<sequence length="31" mass="3537">MKKVQIVPRPRPPRTPAPIDLRTPSGRVLPY</sequence>
<evidence type="ECO:0000313" key="3">
    <source>
        <dbReference type="Proteomes" id="UP000186096"/>
    </source>
</evidence>
<evidence type="ECO:0000256" key="1">
    <source>
        <dbReference type="SAM" id="MobiDB-lite"/>
    </source>
</evidence>
<reference evidence="3" key="1">
    <citation type="submission" date="2017-01" db="EMBL/GenBank/DDBJ databases">
        <authorList>
            <person name="Varghese N."/>
            <person name="Submissions S."/>
        </authorList>
    </citation>
    <scope>NUCLEOTIDE SEQUENCE [LARGE SCALE GENOMIC DNA]</scope>
    <source>
        <strain evidence="3">ATCC 12950</strain>
    </source>
</reference>